<proteinExistence type="predicted"/>
<dbReference type="OrthoDB" id="1491239at2"/>
<dbReference type="Proteomes" id="UP000199673">
    <property type="component" value="Unassembled WGS sequence"/>
</dbReference>
<evidence type="ECO:0000313" key="2">
    <source>
        <dbReference type="Proteomes" id="UP000199673"/>
    </source>
</evidence>
<protein>
    <recommendedName>
        <fullName evidence="3">Long-chain fatty acid transport protein</fullName>
    </recommendedName>
</protein>
<keyword evidence="2" id="KW-1185">Reference proteome</keyword>
<name>A0A1I7E453_9BACT</name>
<organism evidence="1 2">
    <name type="scientific">Algoriphagus locisalis</name>
    <dbReference type="NCBI Taxonomy" id="305507"/>
    <lineage>
        <taxon>Bacteria</taxon>
        <taxon>Pseudomonadati</taxon>
        <taxon>Bacteroidota</taxon>
        <taxon>Cytophagia</taxon>
        <taxon>Cytophagales</taxon>
        <taxon>Cyclobacteriaceae</taxon>
        <taxon>Algoriphagus</taxon>
    </lineage>
</organism>
<dbReference type="EMBL" id="FPBF01000010">
    <property type="protein sequence ID" value="SFU18685.1"/>
    <property type="molecule type" value="Genomic_DNA"/>
</dbReference>
<accession>A0A1I7E453</accession>
<evidence type="ECO:0000313" key="1">
    <source>
        <dbReference type="EMBL" id="SFU18685.1"/>
    </source>
</evidence>
<gene>
    <name evidence="1" type="ORF">SAMN04489724_0008</name>
</gene>
<evidence type="ECO:0008006" key="3">
    <source>
        <dbReference type="Google" id="ProtNLM"/>
    </source>
</evidence>
<dbReference type="STRING" id="305507.SAMN04489724_0008"/>
<sequence length="407" mass="45487">MIKYFPGLMILFWLMSITPTLAQRGHGSLYSTIGLGLPTYDNYGLAKRLGAVGAGVRSPYFLNTINPASQNSIGISNTFMLDVDVSYNQQKITTSDETISNNFSNLNHFSMWFRFSPKTTLSFGLSPVGVQDYSYSDTYYFEGFASKYVRIFKGWGNINKVYLNYATSLGSRISVGLRPSFLFGNFQKETSYLDQYAEGFLYRRRNSYSGVGAEAGFQVELLQNENGSLTFGTTGQWFSKLSGTGDSQVETYATSEVLYVADETDMDYELGSTVRSGLSFQNKSWLIGADFLYGFPTDDNEYSIANQVYSIGAEFIPNYFGTNLISQTSFSLGMNYDTGSIQMEGAKVSAYEVTSSIGIPLNRSSRISLGYKYRGMGETSIVSKESLNTITLNFTFGDTWFFRRKFE</sequence>
<dbReference type="AlphaFoldDB" id="A0A1I7E453"/>
<reference evidence="2" key="1">
    <citation type="submission" date="2016-10" db="EMBL/GenBank/DDBJ databases">
        <authorList>
            <person name="Varghese N."/>
            <person name="Submissions S."/>
        </authorList>
    </citation>
    <scope>NUCLEOTIDE SEQUENCE [LARGE SCALE GENOMIC DNA]</scope>
    <source>
        <strain evidence="2">DSM 23445</strain>
    </source>
</reference>
<dbReference type="RefSeq" id="WP_091697982.1">
    <property type="nucleotide sequence ID" value="NZ_FPBF01000010.1"/>
</dbReference>